<keyword evidence="7" id="KW-0548">Nucleotidyltransferase</keyword>
<dbReference type="InterPro" id="IPR046938">
    <property type="entry name" value="DNA_clamp_sf"/>
</dbReference>
<dbReference type="GO" id="GO:0003677">
    <property type="term" value="F:DNA binding"/>
    <property type="evidence" value="ECO:0007669"/>
    <property type="project" value="UniProtKB-KW"/>
</dbReference>
<dbReference type="PANTHER" id="PTHR30478:SF0">
    <property type="entry name" value="BETA SLIDING CLAMP"/>
    <property type="match status" value="1"/>
</dbReference>
<dbReference type="Proteomes" id="UP000005254">
    <property type="component" value="Chromosome"/>
</dbReference>
<dbReference type="Gene3D" id="3.70.10.10">
    <property type="match status" value="1"/>
</dbReference>
<name>A0ABC7ZI11_MYCGT</name>
<dbReference type="EMBL" id="CP003772">
    <property type="protein sequence ID" value="AFQ03795.1"/>
    <property type="molecule type" value="Genomic_DNA"/>
</dbReference>
<dbReference type="GO" id="GO:0003887">
    <property type="term" value="F:DNA-directed DNA polymerase activity"/>
    <property type="evidence" value="ECO:0007669"/>
    <property type="project" value="UniProtKB-KW"/>
</dbReference>
<evidence type="ECO:0000256" key="4">
    <source>
        <dbReference type="ARBA" id="ARBA00011400"/>
    </source>
</evidence>
<sequence>MKILINKSELNKILKKMNNVIISNNKIKPHHSYFLIEAKEKEINFYANNEYFSVKCNLNKNIDILEQGSLIVKGKIFNDLINGIKEEIITIQEKDQTLLVKTKKTSINLNTINVNEFPRIRFNEKNDLSEFNQFKINYSLLVKGIKKIFHSVSNNREISSKFNGVNFNGSNGKEIFLEASDTYKLSVFEIKQETEPFDFILESNLLSFINSFNPEEDKSIVFYYRKDNKDSFSTEMLISMDNFMISYTSVNEKFPEVNYFFEFEPETKIVVQKNELKDALQRIQTLAQNERTFLCDMQINSSELKIRATVNNIGNSLEEISCLKFEGYKLNISFNPSSLLDHIESFESNEINFDFQGNSKYFLITSKSEPELKQILVPSR</sequence>
<dbReference type="InterPro" id="IPR001001">
    <property type="entry name" value="DNA_polIII_beta"/>
</dbReference>
<keyword evidence="6" id="KW-0808">Transferase</keyword>
<evidence type="ECO:0000256" key="6">
    <source>
        <dbReference type="ARBA" id="ARBA00022679"/>
    </source>
</evidence>
<evidence type="ECO:0000256" key="7">
    <source>
        <dbReference type="ARBA" id="ARBA00022695"/>
    </source>
</evidence>
<gene>
    <name evidence="13" type="ORF">CM1_00005</name>
</gene>
<dbReference type="Pfam" id="PF00712">
    <property type="entry name" value="DNA_pol3_beta"/>
    <property type="match status" value="1"/>
</dbReference>
<keyword evidence="10" id="KW-0238">DNA-binding</keyword>
<dbReference type="GO" id="GO:0005737">
    <property type="term" value="C:cytoplasm"/>
    <property type="evidence" value="ECO:0007669"/>
    <property type="project" value="UniProtKB-SubCell"/>
</dbReference>
<proteinExistence type="inferred from homology"/>
<dbReference type="Pfam" id="PF02768">
    <property type="entry name" value="DNA_pol3_beta_3"/>
    <property type="match status" value="1"/>
</dbReference>
<dbReference type="InterPro" id="IPR022635">
    <property type="entry name" value="DNA_polIII_beta_C"/>
</dbReference>
<feature type="domain" description="DNA polymerase III beta sliding clamp C-terminal" evidence="12">
    <location>
        <begin position="264"/>
        <end position="379"/>
    </location>
</feature>
<keyword evidence="9" id="KW-0239">DNA-directed DNA polymerase</keyword>
<dbReference type="AlphaFoldDB" id="A0ABC7ZI11"/>
<dbReference type="GO" id="GO:0006260">
    <property type="term" value="P:DNA replication"/>
    <property type="evidence" value="ECO:0007669"/>
    <property type="project" value="UniProtKB-KW"/>
</dbReference>
<evidence type="ECO:0000313" key="14">
    <source>
        <dbReference type="Proteomes" id="UP000005254"/>
    </source>
</evidence>
<dbReference type="RefSeq" id="WP_014893888.1">
    <property type="nucleotide sequence ID" value="NC_018497.1"/>
</dbReference>
<dbReference type="InterPro" id="IPR022634">
    <property type="entry name" value="DNA_polIII_beta_N"/>
</dbReference>
<comment type="function">
    <text evidence="1">Confers DNA tethering and processivity to DNA polymerases and other proteins. Acts as a clamp, forming a ring around DNA (a reaction catalyzed by the clamp-loading complex) which diffuses in an ATP-independent manner freely and bidirectionally along dsDNA. Initially characterized for its ability to contact the catalytic subunit of DNA polymerase III (Pol III), a complex, multichain enzyme responsible for most of the replicative synthesis in bacteria; Pol III exhibits 3'-5' exonuclease proofreading activity. The beta chain is required for initiation of replication as well as for processivity of DNA replication.</text>
</comment>
<dbReference type="SMART" id="SM00480">
    <property type="entry name" value="POL3Bc"/>
    <property type="match status" value="1"/>
</dbReference>
<comment type="similarity">
    <text evidence="3">Belongs to the beta sliding clamp family.</text>
</comment>
<evidence type="ECO:0000313" key="13">
    <source>
        <dbReference type="EMBL" id="AFQ03795.1"/>
    </source>
</evidence>
<comment type="subunit">
    <text evidence="4">Forms a ring-shaped head-to-tail homodimer around DNA which binds and tethers DNA polymerases and other proteins to the DNA. The DNA replisome complex has a single clamp-loading complex (3 tau and 1 each of delta, delta', psi and chi subunits) which binds 3 Pol III cores (1 core on the leading strand and 2 on the lagging strand) each with a beta sliding clamp dimer. Additional proteins in the replisome are other copies of gamma, psi and chi, Ssb, DNA helicase and RNA primase.</text>
</comment>
<evidence type="ECO:0000256" key="10">
    <source>
        <dbReference type="ARBA" id="ARBA00023125"/>
    </source>
</evidence>
<evidence type="ECO:0000256" key="8">
    <source>
        <dbReference type="ARBA" id="ARBA00022705"/>
    </source>
</evidence>
<dbReference type="NCBIfam" id="TIGR00663">
    <property type="entry name" value="dnan"/>
    <property type="match status" value="1"/>
</dbReference>
<dbReference type="SUPFAM" id="SSF55979">
    <property type="entry name" value="DNA clamp"/>
    <property type="match status" value="3"/>
</dbReference>
<feature type="domain" description="DNA polymerase III beta sliding clamp N-terminal" evidence="11">
    <location>
        <begin position="1"/>
        <end position="120"/>
    </location>
</feature>
<keyword evidence="5" id="KW-0963">Cytoplasm</keyword>
<evidence type="ECO:0000256" key="3">
    <source>
        <dbReference type="ARBA" id="ARBA00010752"/>
    </source>
</evidence>
<evidence type="ECO:0000256" key="2">
    <source>
        <dbReference type="ARBA" id="ARBA00004496"/>
    </source>
</evidence>
<reference evidence="13 14" key="1">
    <citation type="journal article" date="2012" name="J. Bacteriol.">
        <title>Draft Genome Sequences of Four Axenic Mycoplasma genitalium Strains Isolated from Denmark, Japan, and Australia.</title>
        <authorList>
            <person name="McGowin C.L."/>
            <person name="Ma L."/>
            <person name="Jensen J.S."/>
            <person name="Mancuso M.M."/>
            <person name="Hamasuna R."/>
            <person name="Adegboye D."/>
            <person name="Martin D.H."/>
        </authorList>
    </citation>
    <scope>NUCLEOTIDE SEQUENCE [LARGE SCALE GENOMIC DNA]</scope>
    <source>
        <strain evidence="13 14">M6320</strain>
    </source>
</reference>
<evidence type="ECO:0000256" key="9">
    <source>
        <dbReference type="ARBA" id="ARBA00022932"/>
    </source>
</evidence>
<evidence type="ECO:0000259" key="11">
    <source>
        <dbReference type="Pfam" id="PF00712"/>
    </source>
</evidence>
<protein>
    <submittedName>
        <fullName evidence="13">DNA polymerase III subunit beta</fullName>
    </submittedName>
</protein>
<evidence type="ECO:0000256" key="5">
    <source>
        <dbReference type="ARBA" id="ARBA00022490"/>
    </source>
</evidence>
<evidence type="ECO:0000256" key="1">
    <source>
        <dbReference type="ARBA" id="ARBA00002266"/>
    </source>
</evidence>
<dbReference type="Gene3D" id="3.10.150.10">
    <property type="entry name" value="DNA Polymerase III, subunit A, domain 2"/>
    <property type="match status" value="1"/>
</dbReference>
<dbReference type="CDD" id="cd00140">
    <property type="entry name" value="beta_clamp"/>
    <property type="match status" value="1"/>
</dbReference>
<dbReference type="KEGG" id="mgx:CM1_00005"/>
<dbReference type="PANTHER" id="PTHR30478">
    <property type="entry name" value="DNA POLYMERASE III SUBUNIT BETA"/>
    <property type="match status" value="1"/>
</dbReference>
<comment type="subcellular location">
    <subcellularLocation>
        <location evidence="2">Cytoplasm</location>
    </subcellularLocation>
</comment>
<keyword evidence="8" id="KW-0235">DNA replication</keyword>
<accession>A0ABC7ZI11</accession>
<evidence type="ECO:0000259" key="12">
    <source>
        <dbReference type="Pfam" id="PF02768"/>
    </source>
</evidence>
<organism evidence="13 14">
    <name type="scientific">Mycoplasmoides genitalium M6320</name>
    <dbReference type="NCBI Taxonomy" id="662945"/>
    <lineage>
        <taxon>Bacteria</taxon>
        <taxon>Bacillati</taxon>
        <taxon>Mycoplasmatota</taxon>
        <taxon>Mycoplasmoidales</taxon>
        <taxon>Mycoplasmoidaceae</taxon>
        <taxon>Mycoplasmoides</taxon>
    </lineage>
</organism>